<accession>A0A1B8P3W2</accession>
<dbReference type="RefSeq" id="WP_065240756.1">
    <property type="nucleotide sequence ID" value="NZ_JANIAS020000164.1"/>
</dbReference>
<comment type="caution">
    <text evidence="1">The sequence shown here is derived from an EMBL/GenBank/DDBJ whole genome shotgun (WGS) entry which is preliminary data.</text>
</comment>
<reference evidence="1 2" key="1">
    <citation type="submission" date="2016-06" db="EMBL/GenBank/DDBJ databases">
        <title>Genome sequence of halotolerant plant growth promoting strain of Halomonas elongata HEK1 isolated from salterns of Rann of Kutch, Gujarat, India.</title>
        <authorList>
            <person name="Gaba S."/>
            <person name="Singh R.N."/>
            <person name="Abrol S."/>
            <person name="Kaushik R."/>
            <person name="Saxena A.K."/>
        </authorList>
    </citation>
    <scope>NUCLEOTIDE SEQUENCE [LARGE SCALE GENOMIC DNA]</scope>
    <source>
        <strain evidence="1 2">HEK1</strain>
    </source>
</reference>
<dbReference type="AlphaFoldDB" id="A0A1B8P3W2"/>
<organism evidence="1 2">
    <name type="scientific">Halomonas elongata</name>
    <dbReference type="NCBI Taxonomy" id="2746"/>
    <lineage>
        <taxon>Bacteria</taxon>
        <taxon>Pseudomonadati</taxon>
        <taxon>Pseudomonadota</taxon>
        <taxon>Gammaproteobacteria</taxon>
        <taxon>Oceanospirillales</taxon>
        <taxon>Halomonadaceae</taxon>
        <taxon>Halomonas</taxon>
    </lineage>
</organism>
<sequence>MGERLMINTDPKVAWAMAMDSGVRSQMGPILEDLMNGGGVQYTTKGGAGAGHCSEYAPIYACIRRMESDSPALAAIGHVLCDPMIESANAWLDDAVAAVEAKVIAHIPNWKDGRAWKPAKKERVHYLIHVALMERQRNLSGAQPEWSPERIGEVMSGWYGVPITTRKWHQDWRPVWGVIQAAMATLEGDAMEPVSEVIGDMIRCARVAA</sequence>
<dbReference type="PATRIC" id="fig|2746.7.peg.1355"/>
<name>A0A1B8P3W2_HALEL</name>
<evidence type="ECO:0000313" key="1">
    <source>
        <dbReference type="EMBL" id="OBX36965.1"/>
    </source>
</evidence>
<dbReference type="EMBL" id="MAJD01000001">
    <property type="protein sequence ID" value="OBX36965.1"/>
    <property type="molecule type" value="Genomic_DNA"/>
</dbReference>
<gene>
    <name evidence="1" type="ORF">A8U91_01313</name>
</gene>
<protein>
    <submittedName>
        <fullName evidence="1">Uncharacterized protein</fullName>
    </submittedName>
</protein>
<proteinExistence type="predicted"/>
<evidence type="ECO:0000313" key="2">
    <source>
        <dbReference type="Proteomes" id="UP000092504"/>
    </source>
</evidence>
<dbReference type="Proteomes" id="UP000092504">
    <property type="component" value="Unassembled WGS sequence"/>
</dbReference>